<organism evidence="1 2">
    <name type="scientific">Streptococcus gallolyticus</name>
    <dbReference type="NCBI Taxonomy" id="315405"/>
    <lineage>
        <taxon>Bacteria</taxon>
        <taxon>Bacillati</taxon>
        <taxon>Bacillota</taxon>
        <taxon>Bacilli</taxon>
        <taxon>Lactobacillales</taxon>
        <taxon>Streptococcaceae</taxon>
        <taxon>Streptococcus</taxon>
    </lineage>
</organism>
<dbReference type="InterPro" id="IPR010133">
    <property type="entry name" value="Bacteriocin_signal_seq"/>
</dbReference>
<evidence type="ECO:0000313" key="1">
    <source>
        <dbReference type="EMBL" id="RCW16233.1"/>
    </source>
</evidence>
<sequence length="66" mass="6565">MNTQTFEQFDVMTDAELATIEGGKSKEGRNMGCILGTAGMAGVGFLAAGPAGAAALGGATALRVCR</sequence>
<protein>
    <submittedName>
        <fullName evidence="1">ComC/BlpC family peptide pheromone/bacteriocin</fullName>
    </submittedName>
</protein>
<dbReference type="Pfam" id="PF10439">
    <property type="entry name" value="Bacteriocin_IIc"/>
    <property type="match status" value="1"/>
</dbReference>
<dbReference type="NCBIfam" id="TIGR01847">
    <property type="entry name" value="bacteriocin_sig"/>
    <property type="match status" value="1"/>
</dbReference>
<proteinExistence type="predicted"/>
<accession>A0A368UB91</accession>
<dbReference type="EMBL" id="NETH01000062">
    <property type="protein sequence ID" value="RCW16233.1"/>
    <property type="molecule type" value="Genomic_DNA"/>
</dbReference>
<reference evidence="1 2" key="1">
    <citation type="journal article" date="2018" name="Sci. Rep.">
        <title>Network-guided genomic and metagenomic analysis of the faecal microbiota of the critically endangered kakapo.</title>
        <authorList>
            <person name="Waite D.W."/>
            <person name="Dsouza M."/>
            <person name="Sekiguchi Y."/>
            <person name="Hugenholtz P."/>
            <person name="Taylor M.W."/>
        </authorList>
    </citation>
    <scope>NUCLEOTIDE SEQUENCE [LARGE SCALE GENOMIC DNA]</scope>
    <source>
        <strain evidence="1 2">BI02</strain>
    </source>
</reference>
<gene>
    <name evidence="1" type="ORF">CAC02_09680</name>
</gene>
<name>A0A368UB91_9STRE</name>
<evidence type="ECO:0000313" key="2">
    <source>
        <dbReference type="Proteomes" id="UP000253215"/>
    </source>
</evidence>
<dbReference type="GO" id="GO:0042742">
    <property type="term" value="P:defense response to bacterium"/>
    <property type="evidence" value="ECO:0007669"/>
    <property type="project" value="InterPro"/>
</dbReference>
<dbReference type="AlphaFoldDB" id="A0A368UB91"/>
<comment type="caution">
    <text evidence="1">The sequence shown here is derived from an EMBL/GenBank/DDBJ whole genome shotgun (WGS) entry which is preliminary data.</text>
</comment>
<dbReference type="InterPro" id="IPR019493">
    <property type="entry name" value="Bacteriocin_IIb_lactacin-rel"/>
</dbReference>
<dbReference type="Proteomes" id="UP000253215">
    <property type="component" value="Unassembled WGS sequence"/>
</dbReference>